<evidence type="ECO:0000313" key="1">
    <source>
        <dbReference type="EMBL" id="MVO10911.1"/>
    </source>
</evidence>
<dbReference type="Pfam" id="PF12869">
    <property type="entry name" value="tRNA_anti-like"/>
    <property type="match status" value="1"/>
</dbReference>
<reference evidence="2" key="1">
    <citation type="submission" date="2019-05" db="EMBL/GenBank/DDBJ databases">
        <title>Flavobacterium profundi sp. nov., isolated from a deep-sea seamount.</title>
        <authorList>
            <person name="Zhang D.-C."/>
        </authorList>
    </citation>
    <scope>NUCLEOTIDE SEQUENCE [LARGE SCALE GENOMIC DNA]</scope>
    <source>
        <strain evidence="2">TP390</strain>
    </source>
</reference>
<evidence type="ECO:0000313" key="2">
    <source>
        <dbReference type="Proteomes" id="UP000431264"/>
    </source>
</evidence>
<dbReference type="AlphaFoldDB" id="A0A6I4IVL2"/>
<protein>
    <recommendedName>
        <fullName evidence="3">tRNA_anti-like</fullName>
    </recommendedName>
</protein>
<dbReference type="RefSeq" id="WP_140999332.1">
    <property type="nucleotide sequence ID" value="NZ_VDCZ01000017.1"/>
</dbReference>
<keyword evidence="2" id="KW-1185">Reference proteome</keyword>
<dbReference type="InterPro" id="IPR024422">
    <property type="entry name" value="Protein_unknown_function_OB"/>
</dbReference>
<dbReference type="OrthoDB" id="1449127at2"/>
<dbReference type="Proteomes" id="UP000431264">
    <property type="component" value="Unassembled WGS sequence"/>
</dbReference>
<comment type="caution">
    <text evidence="1">The sequence shown here is derived from an EMBL/GenBank/DDBJ whole genome shotgun (WGS) entry which is preliminary data.</text>
</comment>
<accession>A0A6I4IVL2</accession>
<organism evidence="1 2">
    <name type="scientific">Flavobacterium profundi</name>
    <dbReference type="NCBI Taxonomy" id="1774945"/>
    <lineage>
        <taxon>Bacteria</taxon>
        <taxon>Pseudomonadati</taxon>
        <taxon>Bacteroidota</taxon>
        <taxon>Flavobacteriia</taxon>
        <taxon>Flavobacteriales</taxon>
        <taxon>Flavobacteriaceae</taxon>
        <taxon>Flavobacterium</taxon>
    </lineage>
</organism>
<name>A0A6I4IVL2_9FLAO</name>
<sequence length="130" mass="14731">MKRNKWILILVILVLAGVFGYNYIYKSHRDISKEEASFSITVGTLMTEFAADETQANEKYLDKTIAINGKVTSIDTESNLIVMDEVLSATLLEKTNQEIEKGQTITIKGRFIGYDELLDEFKMDQASLIK</sequence>
<proteinExistence type="predicted"/>
<gene>
    <name evidence="1" type="ORF">GOQ30_17200</name>
</gene>
<dbReference type="EMBL" id="WQLW01000017">
    <property type="protein sequence ID" value="MVO10911.1"/>
    <property type="molecule type" value="Genomic_DNA"/>
</dbReference>
<evidence type="ECO:0008006" key="3">
    <source>
        <dbReference type="Google" id="ProtNLM"/>
    </source>
</evidence>